<dbReference type="AlphaFoldDB" id="A0AAQ3LJY3"/>
<reference evidence="2 3" key="1">
    <citation type="submission" date="2023-10" db="EMBL/GenBank/DDBJ databases">
        <title>Rubellicoccus peritrichatus gen. nov., sp. nov., isolated from an algae of coral reef tank.</title>
        <authorList>
            <person name="Luo J."/>
        </authorList>
    </citation>
    <scope>NUCLEOTIDE SEQUENCE [LARGE SCALE GENOMIC DNA]</scope>
    <source>
        <strain evidence="2 3">CR14</strain>
    </source>
</reference>
<dbReference type="InterPro" id="IPR050955">
    <property type="entry name" value="Plant_Biomass_Hydrol_Est"/>
</dbReference>
<organism evidence="2 3">
    <name type="scientific">Rubellicoccus peritrichatus</name>
    <dbReference type="NCBI Taxonomy" id="3080537"/>
    <lineage>
        <taxon>Bacteria</taxon>
        <taxon>Pseudomonadati</taxon>
        <taxon>Verrucomicrobiota</taxon>
        <taxon>Opitutia</taxon>
        <taxon>Puniceicoccales</taxon>
        <taxon>Cerasicoccaceae</taxon>
        <taxon>Rubellicoccus</taxon>
    </lineage>
</organism>
<dbReference type="Proteomes" id="UP001304300">
    <property type="component" value="Chromosome"/>
</dbReference>
<evidence type="ECO:0000313" key="2">
    <source>
        <dbReference type="EMBL" id="WOO43639.1"/>
    </source>
</evidence>
<keyword evidence="3" id="KW-1185">Reference proteome</keyword>
<evidence type="ECO:0008006" key="4">
    <source>
        <dbReference type="Google" id="ProtNLM"/>
    </source>
</evidence>
<protein>
    <recommendedName>
        <fullName evidence="4">PKD domain-containing protein</fullName>
    </recommendedName>
</protein>
<dbReference type="PANTHER" id="PTHR43037:SF1">
    <property type="entry name" value="BLL1128 PROTEIN"/>
    <property type="match status" value="1"/>
</dbReference>
<dbReference type="EMBL" id="CP136920">
    <property type="protein sequence ID" value="WOO43639.1"/>
    <property type="molecule type" value="Genomic_DNA"/>
</dbReference>
<proteinExistence type="predicted"/>
<evidence type="ECO:0000313" key="3">
    <source>
        <dbReference type="Proteomes" id="UP001304300"/>
    </source>
</evidence>
<dbReference type="Gene3D" id="3.40.50.1820">
    <property type="entry name" value="alpha/beta hydrolase"/>
    <property type="match status" value="1"/>
</dbReference>
<gene>
    <name evidence="2" type="ORF">RZN69_11115</name>
</gene>
<keyword evidence="1" id="KW-0732">Signal</keyword>
<dbReference type="InterPro" id="IPR013783">
    <property type="entry name" value="Ig-like_fold"/>
</dbReference>
<accession>A0AAQ3LJY3</accession>
<dbReference type="KEGG" id="puo:RZN69_11115"/>
<dbReference type="InterPro" id="IPR029058">
    <property type="entry name" value="AB_hydrolase_fold"/>
</dbReference>
<dbReference type="Gene3D" id="2.60.40.10">
    <property type="entry name" value="Immunoglobulins"/>
    <property type="match status" value="1"/>
</dbReference>
<dbReference type="RefSeq" id="WP_317836211.1">
    <property type="nucleotide sequence ID" value="NZ_CP136920.1"/>
</dbReference>
<name>A0AAQ3LJY3_9BACT</name>
<dbReference type="PANTHER" id="PTHR43037">
    <property type="entry name" value="UNNAMED PRODUCT-RELATED"/>
    <property type="match status" value="1"/>
</dbReference>
<dbReference type="SUPFAM" id="SSF53474">
    <property type="entry name" value="alpha/beta-Hydrolases"/>
    <property type="match status" value="1"/>
</dbReference>
<evidence type="ECO:0000256" key="1">
    <source>
        <dbReference type="ARBA" id="ARBA00022729"/>
    </source>
</evidence>
<sequence>MFSPQRSVLFGTLPLLPLILLTFALNPGCLDAADGEITAKGPVHVVNPINGNEVDVNYLEFLPPGYDDPENSERKYPLILVLHGAGKNGQSGSSINTIEKYLASPENDPLGKVKNNPNALTVNVNGQDESFILISPHVLAWRYDGYQAMAVLERALEELRVDETRIYLTGVSMGGKGTWSVAASPENQAAGNYFAALLPMAANDTAATWGAVVAGFNIPVWSFHGENDGTDGDLNKSGLRPPIQLINVGQVPKITIFENTGHGGTWGKGYVTSLPATPYSVIDTSERPSIKGTPIVPMDTTVYEWLLAQRKTEPRNARPDVELGHDQVWIISEQNELAAQVSDDGFPVDGSLTMTWSKESGPGDVTFCHPNSPSTVIAFSEVGTYVVSLLVDDGERSTESTVTIEVIVDIGANKVFEQDFDASGNVEDYVNEAIDSGDLTRFDDISSEANGGTWSINGEGQLQLEKPSSSSPNDDAGIFRYANFVGPPSVARIEFDLGMLITDTTLSHRDLLYFSIGNFTQFKDYAARSSSSDLFEIWSIRGFVDSGEVKYMFRHNSTNSGVTIPADGTMHRVTWYLNASGETQSYFGPDGGMYSLDAFAASIWIDDQIAISNHDREAGISYNEIRSLRIRSANSYPFTLKIDNFEVFDTLTSSSASSVSFAEWVYLNQLICGDALELADSDGDNIPNVFEYALGLDPQSQDLLSERMSSSTHVIGQEEYLAFEYIQKEGIDSELLGVQVSDDLVNWHSGTDHIFEMSKTSNHDGTETVVIRDMTPMTENSGRFVRLMVSE</sequence>